<dbReference type="EMBL" id="WIXE01002784">
    <property type="protein sequence ID" value="KAK5984516.1"/>
    <property type="molecule type" value="Genomic_DNA"/>
</dbReference>
<dbReference type="AlphaFoldDB" id="A0AAN8FQ92"/>
<keyword evidence="3" id="KW-1185">Reference proteome</keyword>
<dbReference type="Proteomes" id="UP001331761">
    <property type="component" value="Unassembled WGS sequence"/>
</dbReference>
<evidence type="ECO:0000313" key="2">
    <source>
        <dbReference type="EMBL" id="KAK5984516.1"/>
    </source>
</evidence>
<reference evidence="2 3" key="1">
    <citation type="submission" date="2019-10" db="EMBL/GenBank/DDBJ databases">
        <title>Assembly and Annotation for the nematode Trichostrongylus colubriformis.</title>
        <authorList>
            <person name="Martin J."/>
        </authorList>
    </citation>
    <scope>NUCLEOTIDE SEQUENCE [LARGE SCALE GENOMIC DNA]</scope>
    <source>
        <strain evidence="2">G859</strain>
        <tissue evidence="2">Whole worm</tissue>
    </source>
</reference>
<feature type="transmembrane region" description="Helical" evidence="1">
    <location>
        <begin position="12"/>
        <end position="33"/>
    </location>
</feature>
<protein>
    <submittedName>
        <fullName evidence="2">Uncharacterized protein</fullName>
    </submittedName>
</protein>
<keyword evidence="1" id="KW-0812">Transmembrane</keyword>
<sequence length="144" mass="16181">MKPKPSSLRHTPAKGTLSILVILQMLIAVILFLENSLNLTRNAEHFDSEETRIVVFVAWLLVLLWLLTILVSLIALFTNSYNLLLPHLVWTGFLCAVCTVCSLTLFFSDTRPWTMFLSSGIAVLLGISVIVEAKCFLAMRQCLR</sequence>
<keyword evidence="1" id="KW-1133">Transmembrane helix</keyword>
<accession>A0AAN8FQ92</accession>
<evidence type="ECO:0000313" key="3">
    <source>
        <dbReference type="Proteomes" id="UP001331761"/>
    </source>
</evidence>
<comment type="caution">
    <text evidence="2">The sequence shown here is derived from an EMBL/GenBank/DDBJ whole genome shotgun (WGS) entry which is preliminary data.</text>
</comment>
<name>A0AAN8FQ92_TRICO</name>
<evidence type="ECO:0000256" key="1">
    <source>
        <dbReference type="SAM" id="Phobius"/>
    </source>
</evidence>
<proteinExistence type="predicted"/>
<keyword evidence="1" id="KW-0472">Membrane</keyword>
<organism evidence="2 3">
    <name type="scientific">Trichostrongylus colubriformis</name>
    <name type="common">Black scour worm</name>
    <dbReference type="NCBI Taxonomy" id="6319"/>
    <lineage>
        <taxon>Eukaryota</taxon>
        <taxon>Metazoa</taxon>
        <taxon>Ecdysozoa</taxon>
        <taxon>Nematoda</taxon>
        <taxon>Chromadorea</taxon>
        <taxon>Rhabditida</taxon>
        <taxon>Rhabditina</taxon>
        <taxon>Rhabditomorpha</taxon>
        <taxon>Strongyloidea</taxon>
        <taxon>Trichostrongylidae</taxon>
        <taxon>Trichostrongylus</taxon>
    </lineage>
</organism>
<feature type="transmembrane region" description="Helical" evidence="1">
    <location>
        <begin position="88"/>
        <end position="107"/>
    </location>
</feature>
<gene>
    <name evidence="2" type="ORF">GCK32_019230</name>
</gene>
<feature type="transmembrane region" description="Helical" evidence="1">
    <location>
        <begin position="113"/>
        <end position="137"/>
    </location>
</feature>
<feature type="transmembrane region" description="Helical" evidence="1">
    <location>
        <begin position="53"/>
        <end position="76"/>
    </location>
</feature>